<dbReference type="RefSeq" id="WP_101963922.1">
    <property type="nucleotide sequence ID" value="NZ_PKJS01000003.1"/>
</dbReference>
<dbReference type="Pfam" id="PF09614">
    <property type="entry name" value="Cas_Csy2"/>
    <property type="match status" value="1"/>
</dbReference>
<evidence type="ECO:0000313" key="2">
    <source>
        <dbReference type="Proteomes" id="UP000234914"/>
    </source>
</evidence>
<dbReference type="Proteomes" id="UP000234914">
    <property type="component" value="Unassembled WGS sequence"/>
</dbReference>
<accession>A0A2I1RK83</accession>
<comment type="caution">
    <text evidence="1">The sequence shown here is derived from an EMBL/GenBank/DDBJ whole genome shotgun (WGS) entry which is preliminary data.</text>
</comment>
<dbReference type="AlphaFoldDB" id="A0A2I1RK83"/>
<dbReference type="EMBL" id="PKJS01000003">
    <property type="protein sequence ID" value="PKZ69545.1"/>
    <property type="molecule type" value="Genomic_DNA"/>
</dbReference>
<dbReference type="InterPro" id="IPR013398">
    <property type="entry name" value="CRISPR-assoc_prot_Csy2"/>
</dbReference>
<name>A0A2I1RK83_FAUOS</name>
<gene>
    <name evidence="1" type="primary">csy2</name>
    <name evidence="1" type="ORF">CYJ96_03385</name>
</gene>
<evidence type="ECO:0000313" key="1">
    <source>
        <dbReference type="EMBL" id="PKZ69545.1"/>
    </source>
</evidence>
<dbReference type="NCBIfam" id="TIGR02565">
    <property type="entry name" value="cas_Csy2"/>
    <property type="match status" value="1"/>
</dbReference>
<protein>
    <submittedName>
        <fullName evidence="1">Type I-F CRISPR-associated protein Csy2</fullName>
    </submittedName>
</protein>
<reference evidence="1 2" key="1">
    <citation type="submission" date="2017-12" db="EMBL/GenBank/DDBJ databases">
        <title>Phylogenetic diversity of female urinary microbiome.</title>
        <authorList>
            <person name="Thomas-White K."/>
            <person name="Wolfe A.J."/>
        </authorList>
    </citation>
    <scope>NUCLEOTIDE SEQUENCE [LARGE SCALE GENOMIC DNA]</scope>
    <source>
        <strain evidence="1 2">UMB0416</strain>
    </source>
</reference>
<proteinExistence type="predicted"/>
<organism evidence="1 2">
    <name type="scientific">Faucicola osloensis</name>
    <name type="common">Moraxella osloensis</name>
    <dbReference type="NCBI Taxonomy" id="34062"/>
    <lineage>
        <taxon>Bacteria</taxon>
        <taxon>Pseudomonadati</taxon>
        <taxon>Pseudomonadota</taxon>
        <taxon>Gammaproteobacteria</taxon>
        <taxon>Moraxellales</taxon>
        <taxon>Moraxellaceae</taxon>
        <taxon>Faucicola</taxon>
    </lineage>
</organism>
<sequence>MSFIYPSLECVGYLLVSRIEINNANAISSPLTYGFPAITGFTGAVHALSRKISQVDGLQNICLDGVLIACHSCQPQTYRENSYKDFTFIQTRNPLKKDGKTASIIEEGRCHLTVSLVIGVYANDDLADEQSSLLASKVWQLIQQQRIAGGSVVKLSYFEPVTFCKDADIDNFKTRLLPAFILTDAHKTLQSMTQQLQSKNPQATALDALIETATLHHVPSDEHGTKWTVETIKKGRGWLVPIPVGYQGISPTFDAGEMQNSRNPEYPSQYVEAIYSLGKWVFPYSIEKLETAFWYQKHDAEQDLYLVTQQSQIAD</sequence>